<keyword evidence="6" id="KW-0411">Iron-sulfur</keyword>
<dbReference type="Proteomes" id="UP000036902">
    <property type="component" value="Chromosome"/>
</dbReference>
<keyword evidence="3" id="KW-0479">Metal-binding</keyword>
<keyword evidence="10" id="KW-1185">Reference proteome</keyword>
<evidence type="ECO:0000259" key="7">
    <source>
        <dbReference type="PROSITE" id="PS51085"/>
    </source>
</evidence>
<dbReference type="KEGG" id="thu:AC731_015790"/>
<dbReference type="PANTHER" id="PTHR47354:SF1">
    <property type="entry name" value="CARNITINE MONOOXYGENASE REDUCTASE SUBUNIT"/>
    <property type="match status" value="1"/>
</dbReference>
<dbReference type="InterPro" id="IPR039261">
    <property type="entry name" value="FNR_nucleotide-bd"/>
</dbReference>
<dbReference type="SUPFAM" id="SSF52343">
    <property type="entry name" value="Ferredoxin reductase-like, C-terminal NADP-linked domain"/>
    <property type="match status" value="1"/>
</dbReference>
<feature type="domain" description="FAD-binding FR-type" evidence="8">
    <location>
        <begin position="1"/>
        <end position="110"/>
    </location>
</feature>
<evidence type="ECO:0000256" key="4">
    <source>
        <dbReference type="ARBA" id="ARBA00023002"/>
    </source>
</evidence>
<evidence type="ECO:0000313" key="9">
    <source>
        <dbReference type="EMBL" id="AMO38268.1"/>
    </source>
</evidence>
<feature type="domain" description="2Fe-2S ferredoxin-type" evidence="7">
    <location>
        <begin position="235"/>
        <end position="320"/>
    </location>
</feature>
<dbReference type="InterPro" id="IPR017938">
    <property type="entry name" value="Riboflavin_synthase-like_b-brl"/>
</dbReference>
<dbReference type="GO" id="GO:0046872">
    <property type="term" value="F:metal ion binding"/>
    <property type="evidence" value="ECO:0007669"/>
    <property type="project" value="UniProtKB-KW"/>
</dbReference>
<keyword evidence="4" id="KW-0560">Oxidoreductase</keyword>
<dbReference type="GO" id="GO:0051537">
    <property type="term" value="F:2 iron, 2 sulfur cluster binding"/>
    <property type="evidence" value="ECO:0007669"/>
    <property type="project" value="UniProtKB-KW"/>
</dbReference>
<evidence type="ECO:0000256" key="5">
    <source>
        <dbReference type="ARBA" id="ARBA00023004"/>
    </source>
</evidence>
<dbReference type="PRINTS" id="PR00409">
    <property type="entry name" value="PHDIOXRDTASE"/>
</dbReference>
<dbReference type="GO" id="GO:0016491">
    <property type="term" value="F:oxidoreductase activity"/>
    <property type="evidence" value="ECO:0007669"/>
    <property type="project" value="UniProtKB-KW"/>
</dbReference>
<dbReference type="RefSeq" id="WP_048707477.1">
    <property type="nucleotide sequence ID" value="NZ_CP014646.1"/>
</dbReference>
<evidence type="ECO:0000256" key="1">
    <source>
        <dbReference type="ARBA" id="ARBA00022630"/>
    </source>
</evidence>
<dbReference type="AlphaFoldDB" id="A0A127K8H6"/>
<dbReference type="InterPro" id="IPR001041">
    <property type="entry name" value="2Fe-2S_ferredoxin-type"/>
</dbReference>
<dbReference type="EMBL" id="CP014646">
    <property type="protein sequence ID" value="AMO38268.1"/>
    <property type="molecule type" value="Genomic_DNA"/>
</dbReference>
<keyword evidence="2" id="KW-0001">2Fe-2S</keyword>
<protein>
    <recommendedName>
        <fullName evidence="11">Ferredoxin</fullName>
    </recommendedName>
</protein>
<dbReference type="SUPFAM" id="SSF63380">
    <property type="entry name" value="Riboflavin synthase domain-like"/>
    <property type="match status" value="1"/>
</dbReference>
<evidence type="ECO:0000313" key="10">
    <source>
        <dbReference type="Proteomes" id="UP000036902"/>
    </source>
</evidence>
<evidence type="ECO:0000256" key="2">
    <source>
        <dbReference type="ARBA" id="ARBA00022714"/>
    </source>
</evidence>
<dbReference type="Gene3D" id="3.10.20.30">
    <property type="match status" value="1"/>
</dbReference>
<evidence type="ECO:0000259" key="8">
    <source>
        <dbReference type="PROSITE" id="PS51384"/>
    </source>
</evidence>
<dbReference type="CDD" id="cd00207">
    <property type="entry name" value="fer2"/>
    <property type="match status" value="1"/>
</dbReference>
<accession>A0A127K8H6</accession>
<dbReference type="Gene3D" id="3.40.50.80">
    <property type="entry name" value="Nucleotide-binding domain of ferredoxin-NADP reductase (FNR) module"/>
    <property type="match status" value="1"/>
</dbReference>
<sequence length="320" mass="35669">MQAHQNAIEVEIAARTVTGGRNVAFDLVAVDGGDLPPWTAGSHIELRWTADGQEYIRQYSLCGESFSGPRWRITVLREKKSRGGSAFLCDRAEVGMRLQVRGPRNNFPFVPDQRVTLIGAGIGITPILPMAFEAEAQGCDWRLIYLVCERQDVSLRETLNKLPQERVFYRYAAETGRMNLEEWASTLGAGDSVFACGPLRLLDDLVAIHEARPAWKLHLERFENPNKTVGEAEAFDLVLARSGKQFRVEPGETILEVLRRDGMNLEWSCCDGVCGTCEQVVLEGVPDHRDAVLSPEERQANSHMMICVSRALTPSLTLDL</sequence>
<proteinExistence type="predicted"/>
<keyword evidence="1" id="KW-0285">Flavoprotein</keyword>
<dbReference type="PROSITE" id="PS51085">
    <property type="entry name" value="2FE2S_FER_2"/>
    <property type="match status" value="1"/>
</dbReference>
<dbReference type="InterPro" id="IPR050415">
    <property type="entry name" value="MRET"/>
</dbReference>
<dbReference type="Pfam" id="PF00111">
    <property type="entry name" value="Fer2"/>
    <property type="match status" value="1"/>
</dbReference>
<dbReference type="InterPro" id="IPR017927">
    <property type="entry name" value="FAD-bd_FR_type"/>
</dbReference>
<dbReference type="PROSITE" id="PS51384">
    <property type="entry name" value="FAD_FR"/>
    <property type="match status" value="1"/>
</dbReference>
<organism evidence="9 10">
    <name type="scientific">Thauera humireducens</name>
    <dbReference type="NCBI Taxonomy" id="1134435"/>
    <lineage>
        <taxon>Bacteria</taxon>
        <taxon>Pseudomonadati</taxon>
        <taxon>Pseudomonadota</taxon>
        <taxon>Betaproteobacteria</taxon>
        <taxon>Rhodocyclales</taxon>
        <taxon>Zoogloeaceae</taxon>
        <taxon>Thauera</taxon>
    </lineage>
</organism>
<dbReference type="InterPro" id="IPR036010">
    <property type="entry name" value="2Fe-2S_ferredoxin-like_sf"/>
</dbReference>
<evidence type="ECO:0008006" key="11">
    <source>
        <dbReference type="Google" id="ProtNLM"/>
    </source>
</evidence>
<dbReference type="InterPro" id="IPR012675">
    <property type="entry name" value="Beta-grasp_dom_sf"/>
</dbReference>
<gene>
    <name evidence="9" type="ORF">AC731_015790</name>
</gene>
<dbReference type="CDD" id="cd06185">
    <property type="entry name" value="PDR_like"/>
    <property type="match status" value="1"/>
</dbReference>
<evidence type="ECO:0000256" key="6">
    <source>
        <dbReference type="ARBA" id="ARBA00023014"/>
    </source>
</evidence>
<evidence type="ECO:0000256" key="3">
    <source>
        <dbReference type="ARBA" id="ARBA00022723"/>
    </source>
</evidence>
<dbReference type="SUPFAM" id="SSF54292">
    <property type="entry name" value="2Fe-2S ferredoxin-like"/>
    <property type="match status" value="1"/>
</dbReference>
<keyword evidence="5" id="KW-0408">Iron</keyword>
<name>A0A127K8H6_9RHOO</name>
<dbReference type="Gene3D" id="2.40.30.10">
    <property type="entry name" value="Translation factors"/>
    <property type="match status" value="1"/>
</dbReference>
<reference evidence="10" key="1">
    <citation type="submission" date="2016-03" db="EMBL/GenBank/DDBJ databases">
        <authorList>
            <person name="Ma C."/>
            <person name="Zhou S."/>
            <person name="Yang G."/>
        </authorList>
    </citation>
    <scope>NUCLEOTIDE SEQUENCE [LARGE SCALE GENOMIC DNA]</scope>
    <source>
        <strain evidence="10">SgZ-1</strain>
    </source>
</reference>
<dbReference type="PANTHER" id="PTHR47354">
    <property type="entry name" value="NADH OXIDOREDUCTASE HCR"/>
    <property type="match status" value="1"/>
</dbReference>
<dbReference type="STRING" id="1134435.AC731_015790"/>